<keyword evidence="4" id="KW-1185">Reference proteome</keyword>
<organism evidence="3 4">
    <name type="scientific">Tianweitania sediminis</name>
    <dbReference type="NCBI Taxonomy" id="1502156"/>
    <lineage>
        <taxon>Bacteria</taxon>
        <taxon>Pseudomonadati</taxon>
        <taxon>Pseudomonadota</taxon>
        <taxon>Alphaproteobacteria</taxon>
        <taxon>Hyphomicrobiales</taxon>
        <taxon>Phyllobacteriaceae</taxon>
        <taxon>Tianweitania</taxon>
    </lineage>
</organism>
<dbReference type="RefSeq" id="WP_209337197.1">
    <property type="nucleotide sequence ID" value="NZ_JAGIYY010000011.1"/>
</dbReference>
<evidence type="ECO:0000313" key="4">
    <source>
        <dbReference type="Proteomes" id="UP000666240"/>
    </source>
</evidence>
<feature type="domain" description="Alpha/beta hydrolase fold-3" evidence="2">
    <location>
        <begin position="75"/>
        <end position="281"/>
    </location>
</feature>
<dbReference type="AlphaFoldDB" id="A0A8J7RQ81"/>
<dbReference type="Pfam" id="PF07859">
    <property type="entry name" value="Abhydrolase_3"/>
    <property type="match status" value="1"/>
</dbReference>
<dbReference type="GO" id="GO:0016787">
    <property type="term" value="F:hydrolase activity"/>
    <property type="evidence" value="ECO:0007669"/>
    <property type="project" value="UniProtKB-KW"/>
</dbReference>
<keyword evidence="1 3" id="KW-0378">Hydrolase</keyword>
<dbReference type="Proteomes" id="UP000666240">
    <property type="component" value="Unassembled WGS sequence"/>
</dbReference>
<dbReference type="SUPFAM" id="SSF53474">
    <property type="entry name" value="alpha/beta-Hydrolases"/>
    <property type="match status" value="1"/>
</dbReference>
<dbReference type="PANTHER" id="PTHR48081">
    <property type="entry name" value="AB HYDROLASE SUPERFAMILY PROTEIN C4A8.06C"/>
    <property type="match status" value="1"/>
</dbReference>
<evidence type="ECO:0000259" key="2">
    <source>
        <dbReference type="Pfam" id="PF07859"/>
    </source>
</evidence>
<comment type="caution">
    <text evidence="3">The sequence shown here is derived from an EMBL/GenBank/DDBJ whole genome shotgun (WGS) entry which is preliminary data.</text>
</comment>
<reference evidence="3" key="1">
    <citation type="submission" date="2021-03" db="EMBL/GenBank/DDBJ databases">
        <title>Genome sequencing and assembly of Tianweitania sediminis.</title>
        <authorList>
            <person name="Chhetri G."/>
        </authorList>
    </citation>
    <scope>NUCLEOTIDE SEQUENCE</scope>
    <source>
        <strain evidence="3">Z8</strain>
    </source>
</reference>
<dbReference type="PANTHER" id="PTHR48081:SF8">
    <property type="entry name" value="ALPHA_BETA HYDROLASE FOLD-3 DOMAIN-CONTAINING PROTEIN-RELATED"/>
    <property type="match status" value="1"/>
</dbReference>
<sequence>MLDAESYALLHDILPAYAPTPEMEPAQARLNAQALGRLLQGQPVAMPTSEHSINAGDHEIAVRLYRPQGTTGGWLLWIHGGGFTTGGLDTHDTLCRRLAKLSGQAVVSLDYRLAPEHPYPAALNDCEAVLSWLFLQADKLSLDPARCAIGGSSAGGNLAAALTLRNRDGARLPIRRQLLVYPSVDATLSSESVRRHATGYQLTAAMMQRYLDYYCGDILDRREPHLSPLFAPDFSGLPTANLIIADLDPLADEGIAYARSLENADVVVGLRIYDGVMHGFFAQAGVLSKARDAQAKLCDALRADFG</sequence>
<evidence type="ECO:0000313" key="3">
    <source>
        <dbReference type="EMBL" id="MBP0441171.1"/>
    </source>
</evidence>
<proteinExistence type="predicted"/>
<dbReference type="InterPro" id="IPR050300">
    <property type="entry name" value="GDXG_lipolytic_enzyme"/>
</dbReference>
<protein>
    <submittedName>
        <fullName evidence="3">Alpha/beta hydrolase</fullName>
    </submittedName>
</protein>
<gene>
    <name evidence="3" type="ORF">J5Y06_21190</name>
</gene>
<dbReference type="InterPro" id="IPR013094">
    <property type="entry name" value="AB_hydrolase_3"/>
</dbReference>
<dbReference type="EMBL" id="JAGIYY010000011">
    <property type="protein sequence ID" value="MBP0441171.1"/>
    <property type="molecule type" value="Genomic_DNA"/>
</dbReference>
<name>A0A8J7RQ81_9HYPH</name>
<dbReference type="InterPro" id="IPR029058">
    <property type="entry name" value="AB_hydrolase_fold"/>
</dbReference>
<evidence type="ECO:0000256" key="1">
    <source>
        <dbReference type="ARBA" id="ARBA00022801"/>
    </source>
</evidence>
<dbReference type="Gene3D" id="3.40.50.1820">
    <property type="entry name" value="alpha/beta hydrolase"/>
    <property type="match status" value="1"/>
</dbReference>
<accession>A0A8J7RQ81</accession>